<dbReference type="Pfam" id="PF01757">
    <property type="entry name" value="Acyl_transf_3"/>
    <property type="match status" value="1"/>
</dbReference>
<dbReference type="AlphaFoldDB" id="A0A840V8P3"/>
<dbReference type="PANTHER" id="PTHR23028:SF53">
    <property type="entry name" value="ACYL_TRANSF_3 DOMAIN-CONTAINING PROTEIN"/>
    <property type="match status" value="1"/>
</dbReference>
<dbReference type="InterPro" id="IPR002656">
    <property type="entry name" value="Acyl_transf_3_dom"/>
</dbReference>
<organism evidence="4 5">
    <name type="scientific">Acidocella aromatica</name>
    <dbReference type="NCBI Taxonomy" id="1303579"/>
    <lineage>
        <taxon>Bacteria</taxon>
        <taxon>Pseudomonadati</taxon>
        <taxon>Pseudomonadota</taxon>
        <taxon>Alphaproteobacteria</taxon>
        <taxon>Acetobacterales</taxon>
        <taxon>Acidocellaceae</taxon>
        <taxon>Acidocella</taxon>
    </lineage>
</organism>
<keyword evidence="2" id="KW-0812">Transmembrane</keyword>
<sequence>MQAKQDAPRVKLESLEVGRFLAASVVMFSHLPWFAHAFATSSQKAVFGGWVPPGPFAVQYFFALSGFVMFTAHHQDFAKPKAPLRFWWRRACRIYPMYWLSLLAALLCLQTPPAAHMLAELVTLAPLHMVDVVSPAWSLHVEMAFYAIFGLCLLPWVGRPLLALWVVTVLALCWWPELQNWLHVPQLLQSHTALFIFGTNFTFFHVQFFSGLLAGWLYKTRPPGPRAAWALLMAGGGHPASLPARPALGELLFHARARPGPSLRLWRRHPGPGLAGTVGGIPAGRCGAAARDCLLPTIYSAQHLHGRVPRPGRPQARRRRIPCGPYLAIHHPVRRRAGNLRHQHRRRVSYRPPPAAPAPPPARLRPIRRVQRA</sequence>
<dbReference type="PANTHER" id="PTHR23028">
    <property type="entry name" value="ACETYLTRANSFERASE"/>
    <property type="match status" value="1"/>
</dbReference>
<reference evidence="4 5" key="1">
    <citation type="submission" date="2020-08" db="EMBL/GenBank/DDBJ databases">
        <title>Genomic Encyclopedia of Type Strains, Phase IV (KMG-IV): sequencing the most valuable type-strain genomes for metagenomic binning, comparative biology and taxonomic classification.</title>
        <authorList>
            <person name="Goeker M."/>
        </authorList>
    </citation>
    <scope>NUCLEOTIDE SEQUENCE [LARGE SCALE GENOMIC DNA]</scope>
    <source>
        <strain evidence="4 5">DSM 27026</strain>
    </source>
</reference>
<evidence type="ECO:0000313" key="5">
    <source>
        <dbReference type="Proteomes" id="UP000553706"/>
    </source>
</evidence>
<dbReference type="GO" id="GO:0016747">
    <property type="term" value="F:acyltransferase activity, transferring groups other than amino-acyl groups"/>
    <property type="evidence" value="ECO:0007669"/>
    <property type="project" value="InterPro"/>
</dbReference>
<dbReference type="InterPro" id="IPR050879">
    <property type="entry name" value="Acyltransferase_3"/>
</dbReference>
<gene>
    <name evidence="4" type="ORF">HNP71_000068</name>
</gene>
<feature type="transmembrane region" description="Helical" evidence="2">
    <location>
        <begin position="161"/>
        <end position="182"/>
    </location>
</feature>
<keyword evidence="2" id="KW-1133">Transmembrane helix</keyword>
<dbReference type="EMBL" id="JACHFJ010000001">
    <property type="protein sequence ID" value="MBB5371844.1"/>
    <property type="molecule type" value="Genomic_DNA"/>
</dbReference>
<feature type="region of interest" description="Disordered" evidence="1">
    <location>
        <begin position="333"/>
        <end position="373"/>
    </location>
</feature>
<feature type="transmembrane region" description="Helical" evidence="2">
    <location>
        <begin position="94"/>
        <end position="115"/>
    </location>
</feature>
<keyword evidence="2" id="KW-0472">Membrane</keyword>
<evidence type="ECO:0000313" key="4">
    <source>
        <dbReference type="EMBL" id="MBB5371844.1"/>
    </source>
</evidence>
<evidence type="ECO:0000256" key="1">
    <source>
        <dbReference type="SAM" id="MobiDB-lite"/>
    </source>
</evidence>
<feature type="transmembrane region" description="Helical" evidence="2">
    <location>
        <begin position="20"/>
        <end position="36"/>
    </location>
</feature>
<dbReference type="GO" id="GO:0000271">
    <property type="term" value="P:polysaccharide biosynthetic process"/>
    <property type="evidence" value="ECO:0007669"/>
    <property type="project" value="TreeGrafter"/>
</dbReference>
<feature type="domain" description="Acyltransferase 3" evidence="3">
    <location>
        <begin position="13"/>
        <end position="234"/>
    </location>
</feature>
<feature type="transmembrane region" description="Helical" evidence="2">
    <location>
        <begin position="56"/>
        <end position="73"/>
    </location>
</feature>
<feature type="compositionally biased region" description="Basic residues" evidence="1">
    <location>
        <begin position="333"/>
        <end position="349"/>
    </location>
</feature>
<dbReference type="Proteomes" id="UP000553706">
    <property type="component" value="Unassembled WGS sequence"/>
</dbReference>
<name>A0A840V8P3_9PROT</name>
<feature type="compositionally biased region" description="Pro residues" evidence="1">
    <location>
        <begin position="351"/>
        <end position="363"/>
    </location>
</feature>
<keyword evidence="5" id="KW-1185">Reference proteome</keyword>
<comment type="caution">
    <text evidence="4">The sequence shown here is derived from an EMBL/GenBank/DDBJ whole genome shotgun (WGS) entry which is preliminary data.</text>
</comment>
<feature type="transmembrane region" description="Helical" evidence="2">
    <location>
        <begin position="194"/>
        <end position="218"/>
    </location>
</feature>
<accession>A0A840V8P3</accession>
<protein>
    <submittedName>
        <fullName evidence="4">Peptidoglycan/LPS O-acetylase OafA/YrhL</fullName>
    </submittedName>
</protein>
<proteinExistence type="predicted"/>
<feature type="transmembrane region" description="Helical" evidence="2">
    <location>
        <begin position="135"/>
        <end position="154"/>
    </location>
</feature>
<dbReference type="GO" id="GO:0016020">
    <property type="term" value="C:membrane"/>
    <property type="evidence" value="ECO:0007669"/>
    <property type="project" value="TreeGrafter"/>
</dbReference>
<evidence type="ECO:0000259" key="3">
    <source>
        <dbReference type="Pfam" id="PF01757"/>
    </source>
</evidence>
<evidence type="ECO:0000256" key="2">
    <source>
        <dbReference type="SAM" id="Phobius"/>
    </source>
</evidence>